<proteinExistence type="predicted"/>
<reference evidence="1 2" key="1">
    <citation type="submission" date="2013-11" db="EMBL/GenBank/DDBJ databases">
        <title>Draft genome of the bovine lungworm Dictyocaulus viviparus.</title>
        <authorList>
            <person name="Mitreva M."/>
        </authorList>
    </citation>
    <scope>NUCLEOTIDE SEQUENCE [LARGE SCALE GENOMIC DNA]</scope>
    <source>
        <strain evidence="1 2">HannoverDv2000</strain>
    </source>
</reference>
<reference evidence="2" key="2">
    <citation type="journal article" date="2016" name="Sci. Rep.">
        <title>Dictyocaulus viviparus genome, variome and transcriptome elucidate lungworm biology and support future intervention.</title>
        <authorList>
            <person name="McNulty S.N."/>
            <person name="Strube C."/>
            <person name="Rosa B.A."/>
            <person name="Martin J.C."/>
            <person name="Tyagi R."/>
            <person name="Choi Y.J."/>
            <person name="Wang Q."/>
            <person name="Hallsworth Pepin K."/>
            <person name="Zhang X."/>
            <person name="Ozersky P."/>
            <person name="Wilson R.K."/>
            <person name="Sternberg P.W."/>
            <person name="Gasser R.B."/>
            <person name="Mitreva M."/>
        </authorList>
    </citation>
    <scope>NUCLEOTIDE SEQUENCE [LARGE SCALE GENOMIC DNA]</scope>
    <source>
        <strain evidence="2">HannoverDv2000</strain>
    </source>
</reference>
<dbReference type="Proteomes" id="UP000053766">
    <property type="component" value="Unassembled WGS sequence"/>
</dbReference>
<organism evidence="1 2">
    <name type="scientific">Dictyocaulus viviparus</name>
    <name type="common">Bovine lungworm</name>
    <dbReference type="NCBI Taxonomy" id="29172"/>
    <lineage>
        <taxon>Eukaryota</taxon>
        <taxon>Metazoa</taxon>
        <taxon>Ecdysozoa</taxon>
        <taxon>Nematoda</taxon>
        <taxon>Chromadorea</taxon>
        <taxon>Rhabditida</taxon>
        <taxon>Rhabditina</taxon>
        <taxon>Rhabditomorpha</taxon>
        <taxon>Strongyloidea</taxon>
        <taxon>Metastrongylidae</taxon>
        <taxon>Dictyocaulus</taxon>
    </lineage>
</organism>
<dbReference type="InterPro" id="IPR039884">
    <property type="entry name" value="R3HC1/R3HCL"/>
</dbReference>
<accession>A0A0D8XF23</accession>
<keyword evidence="2" id="KW-1185">Reference proteome</keyword>
<evidence type="ECO:0000313" key="2">
    <source>
        <dbReference type="Proteomes" id="UP000053766"/>
    </source>
</evidence>
<gene>
    <name evidence="1" type="ORF">DICVIV_11669</name>
</gene>
<dbReference type="PANTHER" id="PTHR21678">
    <property type="entry name" value="GROWTH INHIBITION AND DIFFERENTIATION RELATED PROTEIN 88"/>
    <property type="match status" value="1"/>
</dbReference>
<name>A0A0D8XF23_DICVI</name>
<sequence length="169" mass="19339">MKSVATRESPLFIVTVICPIGNDFLVLVLPHVLEAYDVPEYVLAEDVVNALATTDFGNAIVKWLERKVVFVVFENERQARDALVFQKHQWLRLRPLSKSSARVQEKAREIQAQLRPARYRPKTNVGVARRMVESTLGVRSLISKEQRDVENKQLADAKAARKNSVRWDD</sequence>
<dbReference type="OrthoDB" id="5418203at2759"/>
<dbReference type="AlphaFoldDB" id="A0A0D8XF23"/>
<dbReference type="PANTHER" id="PTHR21678:SF0">
    <property type="entry name" value="C3H1-TYPE DOMAIN-CONTAINING PROTEIN"/>
    <property type="match status" value="1"/>
</dbReference>
<dbReference type="EMBL" id="KN716677">
    <property type="protein sequence ID" value="KJH42342.1"/>
    <property type="molecule type" value="Genomic_DNA"/>
</dbReference>
<evidence type="ECO:0000313" key="1">
    <source>
        <dbReference type="EMBL" id="KJH42342.1"/>
    </source>
</evidence>
<protein>
    <submittedName>
        <fullName evidence="1">Uncharacterized protein</fullName>
    </submittedName>
</protein>